<feature type="compositionally biased region" description="Polar residues" evidence="1">
    <location>
        <begin position="415"/>
        <end position="435"/>
    </location>
</feature>
<evidence type="ECO:0000313" key="4">
    <source>
        <dbReference type="Proteomes" id="UP001476950"/>
    </source>
</evidence>
<feature type="transmembrane region" description="Helical" evidence="2">
    <location>
        <begin position="148"/>
        <end position="168"/>
    </location>
</feature>
<organism evidence="3 4">
    <name type="scientific">Stenomitos frigidus AS-A4</name>
    <dbReference type="NCBI Taxonomy" id="2933935"/>
    <lineage>
        <taxon>Bacteria</taxon>
        <taxon>Bacillati</taxon>
        <taxon>Cyanobacteriota</taxon>
        <taxon>Cyanophyceae</taxon>
        <taxon>Leptolyngbyales</taxon>
        <taxon>Leptolyngbyaceae</taxon>
        <taxon>Stenomitos</taxon>
    </lineage>
</organism>
<evidence type="ECO:0000313" key="3">
    <source>
        <dbReference type="EMBL" id="MEP1060737.1"/>
    </source>
</evidence>
<feature type="transmembrane region" description="Helical" evidence="2">
    <location>
        <begin position="110"/>
        <end position="128"/>
    </location>
</feature>
<dbReference type="Pfam" id="PF05552">
    <property type="entry name" value="MS_channel_1st_1"/>
    <property type="match status" value="4"/>
</dbReference>
<dbReference type="InterPro" id="IPR045275">
    <property type="entry name" value="MscS_archaea/bacteria_type"/>
</dbReference>
<dbReference type="RefSeq" id="WP_190446894.1">
    <property type="nucleotide sequence ID" value="NZ_JAMPLM010000021.1"/>
</dbReference>
<dbReference type="InterPro" id="IPR008910">
    <property type="entry name" value="MSC_TM_helix"/>
</dbReference>
<protein>
    <submittedName>
        <fullName evidence="3">Mechanosensitive ion channel</fullName>
    </submittedName>
</protein>
<accession>A0ABV0KNL9</accession>
<dbReference type="Gene3D" id="1.10.287.1260">
    <property type="match status" value="2"/>
</dbReference>
<dbReference type="EMBL" id="JAMPLM010000021">
    <property type="protein sequence ID" value="MEP1060737.1"/>
    <property type="molecule type" value="Genomic_DNA"/>
</dbReference>
<name>A0ABV0KNL9_9CYAN</name>
<feature type="transmembrane region" description="Helical" evidence="2">
    <location>
        <begin position="451"/>
        <end position="474"/>
    </location>
</feature>
<feature type="transmembrane region" description="Helical" evidence="2">
    <location>
        <begin position="526"/>
        <end position="546"/>
    </location>
</feature>
<feature type="transmembrane region" description="Helical" evidence="2">
    <location>
        <begin position="363"/>
        <end position="383"/>
    </location>
</feature>
<evidence type="ECO:0000256" key="1">
    <source>
        <dbReference type="SAM" id="MobiDB-lite"/>
    </source>
</evidence>
<sequence length="592" mass="61518">MNEILQQLGYVSGIQTLIFSGALVAQTPSAAPVETNPVTPFLAGLGLGSLGPTLLNLLGAILILVVGLLVALILSKVVGGLLKKTDIDNRIAASIMGQRPGSEPFPIEKVLASVVFWIVAVVAAVAFLDALNLTTVSQPLNNFLNQIFSYLPKLGSAAILVAIAWLLATLAKTLVTRVAQGFGLDERLSQTAPPPPPATPAPTYGAPNYGEPAYGTTAPAPTETQFSLSETLGTALYWLIFLFFLPLILGVLDLQGPLQPVQNLLNEILAALPKILKAVLIGVVGWVIARIVRGIVTNLLTAAGADRLGARFGLSRSSGGQSLSWIIGTIVYVLILIPTATAALDALQIPSISGPATAMLNQILNALPQIFTAVLILVAAYVIGKFVAELVTNILTGIGFNNVFNWLGLQSTPSTPGFRSSAPSPSLGDPTTLQDPTSPRLPTTTRTPSEIVGVVVLVGIVLFAAVAAIDVLNFPGLKTIVVGLLAVFGQILAGLIVFAIGLYLANLAFSIISSSNTPQSKILGQTARVAIIALVSAMALQQMGIAPNIVNLAFGLLLGAVAVAIAIAFGLGGRDAAGEQVREWLASFKQNR</sequence>
<dbReference type="PANTHER" id="PTHR30221:SF1">
    <property type="entry name" value="SMALL-CONDUCTANCE MECHANOSENSITIVE CHANNEL"/>
    <property type="match status" value="1"/>
</dbReference>
<dbReference type="PANTHER" id="PTHR30221">
    <property type="entry name" value="SMALL-CONDUCTANCE MECHANOSENSITIVE CHANNEL"/>
    <property type="match status" value="1"/>
</dbReference>
<reference evidence="3 4" key="1">
    <citation type="submission" date="2022-04" db="EMBL/GenBank/DDBJ databases">
        <title>Positive selection, recombination, and allopatry shape intraspecific diversity of widespread and dominant cyanobacteria.</title>
        <authorList>
            <person name="Wei J."/>
            <person name="Shu W."/>
            <person name="Hu C."/>
        </authorList>
    </citation>
    <scope>NUCLEOTIDE SEQUENCE [LARGE SCALE GENOMIC DNA]</scope>
    <source>
        <strain evidence="3 4">AS-A4</strain>
    </source>
</reference>
<keyword evidence="2" id="KW-1133">Transmembrane helix</keyword>
<proteinExistence type="predicted"/>
<keyword evidence="2" id="KW-0472">Membrane</keyword>
<feature type="transmembrane region" description="Helical" evidence="2">
    <location>
        <begin position="552"/>
        <end position="572"/>
    </location>
</feature>
<gene>
    <name evidence="3" type="ORF">NDI38_20095</name>
</gene>
<feature type="transmembrane region" description="Helical" evidence="2">
    <location>
        <begin position="235"/>
        <end position="255"/>
    </location>
</feature>
<feature type="transmembrane region" description="Helical" evidence="2">
    <location>
        <begin position="275"/>
        <end position="301"/>
    </location>
</feature>
<keyword evidence="2" id="KW-0812">Transmembrane</keyword>
<evidence type="ECO:0000256" key="2">
    <source>
        <dbReference type="SAM" id="Phobius"/>
    </source>
</evidence>
<dbReference type="Proteomes" id="UP001476950">
    <property type="component" value="Unassembled WGS sequence"/>
</dbReference>
<feature type="transmembrane region" description="Helical" evidence="2">
    <location>
        <begin position="322"/>
        <end position="343"/>
    </location>
</feature>
<keyword evidence="4" id="KW-1185">Reference proteome</keyword>
<feature type="transmembrane region" description="Helical" evidence="2">
    <location>
        <begin position="480"/>
        <end position="505"/>
    </location>
</feature>
<feature type="compositionally biased region" description="Low complexity" evidence="1">
    <location>
        <begin position="436"/>
        <end position="445"/>
    </location>
</feature>
<feature type="region of interest" description="Disordered" evidence="1">
    <location>
        <begin position="186"/>
        <end position="206"/>
    </location>
</feature>
<feature type="region of interest" description="Disordered" evidence="1">
    <location>
        <begin position="415"/>
        <end position="445"/>
    </location>
</feature>
<feature type="transmembrane region" description="Helical" evidence="2">
    <location>
        <begin position="54"/>
        <end position="74"/>
    </location>
</feature>
<comment type="caution">
    <text evidence="3">The sequence shown here is derived from an EMBL/GenBank/DDBJ whole genome shotgun (WGS) entry which is preliminary data.</text>
</comment>
<dbReference type="NCBIfam" id="NF033912">
    <property type="entry name" value="msc"/>
    <property type="match status" value="1"/>
</dbReference>